<feature type="chain" id="PRO_5044822269" evidence="2">
    <location>
        <begin position="25"/>
        <end position="246"/>
    </location>
</feature>
<gene>
    <name evidence="3" type="ORF">UPYG_G00105070</name>
</gene>
<dbReference type="AlphaFoldDB" id="A0ABD0X1N5"/>
<comment type="caution">
    <text evidence="3">The sequence shown here is derived from an EMBL/GenBank/DDBJ whole genome shotgun (WGS) entry which is preliminary data.</text>
</comment>
<evidence type="ECO:0000256" key="1">
    <source>
        <dbReference type="SAM" id="MobiDB-lite"/>
    </source>
</evidence>
<sequence>MTIMTVLKTFFCFVILLILSGSWGRETTKHFDCDTLRKGKFYEYCADVKEEPTCVEWEFRKSNSSIWLAEVCKNENMTKAQNVIHVNNSCITLPECVNITHIAISESKEDWNNFIVSGASGVFSIRNGCKQRVVSMNRQKDRKPGVVVKGGECSVHVQGLQDRHRLVNGRSEKHRSRLDGVGGVRKHDDKDIHSGSSGVCTQFLRLKAVKYASMSCDPVTPNQASMSFDPVTPNQASMTCDPVTPN</sequence>
<feature type="region of interest" description="Disordered" evidence="1">
    <location>
        <begin position="226"/>
        <end position="246"/>
    </location>
</feature>
<organism evidence="3 4">
    <name type="scientific">Umbra pygmaea</name>
    <name type="common">Eastern mudminnow</name>
    <dbReference type="NCBI Taxonomy" id="75934"/>
    <lineage>
        <taxon>Eukaryota</taxon>
        <taxon>Metazoa</taxon>
        <taxon>Chordata</taxon>
        <taxon>Craniata</taxon>
        <taxon>Vertebrata</taxon>
        <taxon>Euteleostomi</taxon>
        <taxon>Actinopterygii</taxon>
        <taxon>Neopterygii</taxon>
        <taxon>Teleostei</taxon>
        <taxon>Protacanthopterygii</taxon>
        <taxon>Esociformes</taxon>
        <taxon>Umbridae</taxon>
        <taxon>Umbra</taxon>
    </lineage>
</organism>
<accession>A0ABD0X1N5</accession>
<dbReference type="EMBL" id="JAGEUA010000003">
    <property type="protein sequence ID" value="KAL0993238.1"/>
    <property type="molecule type" value="Genomic_DNA"/>
</dbReference>
<feature type="region of interest" description="Disordered" evidence="1">
    <location>
        <begin position="171"/>
        <end position="191"/>
    </location>
</feature>
<evidence type="ECO:0000256" key="2">
    <source>
        <dbReference type="SAM" id="SignalP"/>
    </source>
</evidence>
<evidence type="ECO:0000313" key="3">
    <source>
        <dbReference type="EMBL" id="KAL0993238.1"/>
    </source>
</evidence>
<keyword evidence="4" id="KW-1185">Reference proteome</keyword>
<reference evidence="3 4" key="1">
    <citation type="submission" date="2024-06" db="EMBL/GenBank/DDBJ databases">
        <authorList>
            <person name="Pan Q."/>
            <person name="Wen M."/>
            <person name="Jouanno E."/>
            <person name="Zahm M."/>
            <person name="Klopp C."/>
            <person name="Cabau C."/>
            <person name="Louis A."/>
            <person name="Berthelot C."/>
            <person name="Parey E."/>
            <person name="Roest Crollius H."/>
            <person name="Montfort J."/>
            <person name="Robinson-Rechavi M."/>
            <person name="Bouchez O."/>
            <person name="Lampietro C."/>
            <person name="Lopez Roques C."/>
            <person name="Donnadieu C."/>
            <person name="Postlethwait J."/>
            <person name="Bobe J."/>
            <person name="Verreycken H."/>
            <person name="Guiguen Y."/>
        </authorList>
    </citation>
    <scope>NUCLEOTIDE SEQUENCE [LARGE SCALE GENOMIC DNA]</scope>
    <source>
        <strain evidence="3">Up_M1</strain>
        <tissue evidence="3">Testis</tissue>
    </source>
</reference>
<evidence type="ECO:0000313" key="4">
    <source>
        <dbReference type="Proteomes" id="UP001557470"/>
    </source>
</evidence>
<feature type="compositionally biased region" description="Polar residues" evidence="1">
    <location>
        <begin position="226"/>
        <end position="238"/>
    </location>
</feature>
<dbReference type="Proteomes" id="UP001557470">
    <property type="component" value="Unassembled WGS sequence"/>
</dbReference>
<keyword evidence="2" id="KW-0732">Signal</keyword>
<protein>
    <submittedName>
        <fullName evidence="3">Uncharacterized protein</fullName>
    </submittedName>
</protein>
<feature type="signal peptide" evidence="2">
    <location>
        <begin position="1"/>
        <end position="24"/>
    </location>
</feature>
<proteinExistence type="predicted"/>
<name>A0ABD0X1N5_UMBPY</name>